<sequence length="232" mass="25896">MKKALLAFTFILIAFNSTFAQDFCSKYYPMKEGSSFTYDIYNKKDKLDGTTNYLVTNVVDQGGVTQATMQIKYSDAKGKQELDSDYKISCTGKGIKIDFISLMPRQMLDQYKDMDMEIDMTGTDIELPNNLEVGQQLAEANVVAKMNMSGIKMNIEVNTIDRKVLSKETVTTPAGTFECYVLIETIASKTMGANIQINSKTWLSEGIGMVKNETYSKKGNVNSKTVLAKFSK</sequence>
<feature type="signal peptide" evidence="1">
    <location>
        <begin position="1"/>
        <end position="20"/>
    </location>
</feature>
<organism evidence="3 4">
    <name type="scientific">Maribacter algarum</name>
    <name type="common">ex Zhang et al. 2020</name>
    <dbReference type="NCBI Taxonomy" id="2578118"/>
    <lineage>
        <taxon>Bacteria</taxon>
        <taxon>Pseudomonadati</taxon>
        <taxon>Bacteroidota</taxon>
        <taxon>Flavobacteriia</taxon>
        <taxon>Flavobacteriales</taxon>
        <taxon>Flavobacteriaceae</taxon>
        <taxon>Maribacter</taxon>
    </lineage>
</organism>
<feature type="chain" id="PRO_5024358621" description="DUF3108 domain-containing protein" evidence="1">
    <location>
        <begin position="21"/>
        <end position="232"/>
    </location>
</feature>
<dbReference type="Gene3D" id="2.40.360.20">
    <property type="match status" value="1"/>
</dbReference>
<evidence type="ECO:0000256" key="1">
    <source>
        <dbReference type="SAM" id="SignalP"/>
    </source>
</evidence>
<evidence type="ECO:0000259" key="2">
    <source>
        <dbReference type="Pfam" id="PF21347"/>
    </source>
</evidence>
<feature type="domain" description="DUF3108" evidence="2">
    <location>
        <begin position="31"/>
        <end position="227"/>
    </location>
</feature>
<gene>
    <name evidence="3" type="ORF">FEE95_21295</name>
</gene>
<reference evidence="3 4" key="1">
    <citation type="submission" date="2019-05" db="EMBL/GenBank/DDBJ databases">
        <authorList>
            <person name="Zhang J.-Y."/>
            <person name="Feg X."/>
            <person name="Du Z.-J."/>
        </authorList>
    </citation>
    <scope>NUCLEOTIDE SEQUENCE [LARGE SCALE GENOMIC DNA]</scope>
    <source>
        <strain evidence="3 4">RZ26</strain>
    </source>
</reference>
<keyword evidence="1" id="KW-0732">Signal</keyword>
<dbReference type="OrthoDB" id="665223at2"/>
<comment type="caution">
    <text evidence="3">The sequence shown here is derived from an EMBL/GenBank/DDBJ whole genome shotgun (WGS) entry which is preliminary data.</text>
</comment>
<dbReference type="Proteomes" id="UP000310314">
    <property type="component" value="Unassembled WGS sequence"/>
</dbReference>
<protein>
    <recommendedName>
        <fullName evidence="2">DUF3108 domain-containing protein</fullName>
    </recommendedName>
</protein>
<keyword evidence="4" id="KW-1185">Reference proteome</keyword>
<name>A0A5S3PE57_9FLAO</name>
<proteinExistence type="predicted"/>
<dbReference type="EMBL" id="VATY01000006">
    <property type="protein sequence ID" value="TMM52225.1"/>
    <property type="molecule type" value="Genomic_DNA"/>
</dbReference>
<dbReference type="AlphaFoldDB" id="A0A5S3PE57"/>
<evidence type="ECO:0000313" key="3">
    <source>
        <dbReference type="EMBL" id="TMM52225.1"/>
    </source>
</evidence>
<accession>A0A5S3PE57</accession>
<dbReference type="InterPro" id="IPR049279">
    <property type="entry name" value="DUF3108-like"/>
</dbReference>
<evidence type="ECO:0000313" key="4">
    <source>
        <dbReference type="Proteomes" id="UP000310314"/>
    </source>
</evidence>
<dbReference type="Pfam" id="PF21347">
    <property type="entry name" value="DUF3108_like"/>
    <property type="match status" value="1"/>
</dbReference>
<dbReference type="RefSeq" id="WP_138660068.1">
    <property type="nucleotide sequence ID" value="NZ_VATY01000006.1"/>
</dbReference>